<proteinExistence type="inferred from homology"/>
<dbReference type="SUPFAM" id="SSF111126">
    <property type="entry name" value="Ligand-binding domain in the NO signalling and Golgi transport"/>
    <property type="match status" value="1"/>
</dbReference>
<dbReference type="EMBL" id="CP022983">
    <property type="protein sequence ID" value="ASV67368.1"/>
    <property type="molecule type" value="Genomic_DNA"/>
</dbReference>
<dbReference type="OrthoDB" id="154713at2"/>
<keyword evidence="4" id="KW-1185">Reference proteome</keyword>
<dbReference type="InterPro" id="IPR024096">
    <property type="entry name" value="NO_sig/Golgi_transp_ligand-bd"/>
</dbReference>
<dbReference type="SMART" id="SM00989">
    <property type="entry name" value="V4R"/>
    <property type="match status" value="1"/>
</dbReference>
<feature type="domain" description="4-vinyl reductase 4VR" evidence="2">
    <location>
        <begin position="113"/>
        <end position="175"/>
    </location>
</feature>
<evidence type="ECO:0000256" key="1">
    <source>
        <dbReference type="ARBA" id="ARBA00006754"/>
    </source>
</evidence>
<evidence type="ECO:0000259" key="2">
    <source>
        <dbReference type="SMART" id="SM00989"/>
    </source>
</evidence>
<sequence>MHIVVDEVSINPITKGHERVVSTPSASLGILRHQLVKHIGFERLKSFLFSFGWENGVKDAKKAMKEHTSVPYLIKHGPLYHKENGQITGVKHICHLTMCEDNQHVKSLYSEGIWYGSYEAEEHIRLHGYSDTPQCHTLVGYASGYMTTITGVSLLVKETCCVAKGDAECKWTIQSQEQWEMEGEDAHSPYEETPIVKELAYTYEQLLDQRNFVTKLAEFQSKLTEEISGGSSLEEITELVYDHMKIPIVIESIDFYQMSSAGLSPDECGELTDDMKQYFSFPMNDKEEKPPTYPLFFQKRIVHTEKQTRLMAPILVQKKIQGYCSFVYEPMIDNSHESDYLLLERFANAASLILLNEKTRFESLERMKGSFLERILEGETSKAEIIKRGKYTGIDLTQSYFLVMIDFSIGTESFEEEFQLQEDIYEWMIQYFSEKKKSVLINMRDHHLIILIPDAALSYEHHETFFRPLMKTLRADFPNGEFTIGLSNQGNEITSAHQHYEEALVSLRLSSKENMMSFKQLGIVGVLINSKNTAGVKTIAKQELGSLYDLSDSKMVDLLQTLYVFLLNGGKLEQTTADLNLSMSGLRHRIRKIEHTLDKDLRNPQETHQLFLIMQSLIALGELKMN</sequence>
<protein>
    <recommendedName>
        <fullName evidence="2">4-vinyl reductase 4VR domain-containing protein</fullName>
    </recommendedName>
</protein>
<dbReference type="Gene3D" id="3.30.1380.20">
    <property type="entry name" value="Trafficking protein particle complex subunit 3"/>
    <property type="match status" value="1"/>
</dbReference>
<comment type="similarity">
    <text evidence="1">Belongs to the CdaR family.</text>
</comment>
<dbReference type="Proteomes" id="UP000215137">
    <property type="component" value="Chromosome"/>
</dbReference>
<organism evidence="3 4">
    <name type="scientific">Cytobacillus kochii</name>
    <dbReference type="NCBI Taxonomy" id="859143"/>
    <lineage>
        <taxon>Bacteria</taxon>
        <taxon>Bacillati</taxon>
        <taxon>Bacillota</taxon>
        <taxon>Bacilli</taxon>
        <taxon>Bacillales</taxon>
        <taxon>Bacillaceae</taxon>
        <taxon>Cytobacillus</taxon>
    </lineage>
</organism>
<dbReference type="InterPro" id="IPR041522">
    <property type="entry name" value="CdaR_GGDEF"/>
</dbReference>
<dbReference type="AlphaFoldDB" id="A0A248TGN1"/>
<dbReference type="Pfam" id="PF06505">
    <property type="entry name" value="XylR_N"/>
    <property type="match status" value="1"/>
</dbReference>
<dbReference type="Pfam" id="PF13556">
    <property type="entry name" value="HTH_30"/>
    <property type="match status" value="1"/>
</dbReference>
<reference evidence="3 4" key="1">
    <citation type="submission" date="2017-08" db="EMBL/GenBank/DDBJ databases">
        <title>Complete Genome Sequence of Bacillus kochii Oregon-R-modENCODE STRAIN BDGP4, isolated from Drosophila melanogaster gut.</title>
        <authorList>
            <person name="Wan K.H."/>
            <person name="Yu C."/>
            <person name="Park S."/>
            <person name="Hammonds A.S."/>
            <person name="Booth B.W."/>
            <person name="Celniker S.E."/>
        </authorList>
    </citation>
    <scope>NUCLEOTIDE SEQUENCE [LARGE SCALE GENOMIC DNA]</scope>
    <source>
        <strain evidence="3 4">BDGP4</strain>
    </source>
</reference>
<dbReference type="RefSeq" id="WP_095370942.1">
    <property type="nucleotide sequence ID" value="NZ_CP022983.1"/>
</dbReference>
<dbReference type="PANTHER" id="PTHR33744:SF1">
    <property type="entry name" value="DNA-BINDING TRANSCRIPTIONAL ACTIVATOR ADER"/>
    <property type="match status" value="1"/>
</dbReference>
<dbReference type="InterPro" id="IPR042070">
    <property type="entry name" value="PucR_C-HTH_sf"/>
</dbReference>
<dbReference type="InterPro" id="IPR051448">
    <property type="entry name" value="CdaR-like_regulators"/>
</dbReference>
<name>A0A248TGN1_9BACI</name>
<dbReference type="InterPro" id="IPR010523">
    <property type="entry name" value="XylR_N"/>
</dbReference>
<dbReference type="PANTHER" id="PTHR33744">
    <property type="entry name" value="CARBOHYDRATE DIACID REGULATOR"/>
    <property type="match status" value="1"/>
</dbReference>
<dbReference type="InterPro" id="IPR004096">
    <property type="entry name" value="V4R"/>
</dbReference>
<accession>A0A248TGN1</accession>
<dbReference type="KEGG" id="bko:CKF48_08545"/>
<dbReference type="Gene3D" id="1.10.10.2840">
    <property type="entry name" value="PucR C-terminal helix-turn-helix domain"/>
    <property type="match status" value="1"/>
</dbReference>
<evidence type="ECO:0000313" key="3">
    <source>
        <dbReference type="EMBL" id="ASV67368.1"/>
    </source>
</evidence>
<evidence type="ECO:0000313" key="4">
    <source>
        <dbReference type="Proteomes" id="UP000215137"/>
    </source>
</evidence>
<dbReference type="InterPro" id="IPR025736">
    <property type="entry name" value="PucR_C-HTH_dom"/>
</dbReference>
<gene>
    <name evidence="3" type="ORF">CKF48_08545</name>
</gene>
<dbReference type="Pfam" id="PF17853">
    <property type="entry name" value="GGDEF_2"/>
    <property type="match status" value="1"/>
</dbReference>
<dbReference type="Pfam" id="PF02830">
    <property type="entry name" value="V4R"/>
    <property type="match status" value="1"/>
</dbReference>